<dbReference type="RefSeq" id="WP_002701185.1">
    <property type="nucleotide sequence ID" value="NZ_CDNC01000001.1"/>
</dbReference>
<protein>
    <submittedName>
        <fullName evidence="4">Diguanylate cyclase (GGDEF) domain protein</fullName>
    </submittedName>
</protein>
<keyword evidence="6" id="KW-1185">Reference proteome</keyword>
<dbReference type="Gene3D" id="3.30.70.270">
    <property type="match status" value="1"/>
</dbReference>
<feature type="compositionally biased region" description="Polar residues" evidence="1">
    <location>
        <begin position="199"/>
        <end position="218"/>
    </location>
</feature>
<accession>A0A0B7GT23</accession>
<feature type="transmembrane region" description="Helical" evidence="2">
    <location>
        <begin position="152"/>
        <end position="175"/>
    </location>
</feature>
<evidence type="ECO:0000313" key="6">
    <source>
        <dbReference type="Proteomes" id="UP000042527"/>
    </source>
</evidence>
<dbReference type="SMART" id="SM00267">
    <property type="entry name" value="GGDEF"/>
    <property type="match status" value="1"/>
</dbReference>
<evidence type="ECO:0000313" key="7">
    <source>
        <dbReference type="Proteomes" id="UP000323594"/>
    </source>
</evidence>
<dbReference type="EMBL" id="CDNC01000001">
    <property type="protein sequence ID" value="CEM60672.1"/>
    <property type="molecule type" value="Genomic_DNA"/>
</dbReference>
<dbReference type="InterPro" id="IPR043128">
    <property type="entry name" value="Rev_trsase/Diguanyl_cyclase"/>
</dbReference>
<keyword evidence="2" id="KW-1133">Transmembrane helix</keyword>
<reference evidence="4" key="1">
    <citation type="submission" date="2015-01" db="EMBL/GenBank/DDBJ databases">
        <authorList>
            <person name="Xiang T."/>
            <person name="Song Y."/>
            <person name="Huang L."/>
            <person name="Wang B."/>
            <person name="Wu P."/>
        </authorList>
    </citation>
    <scope>NUCLEOTIDE SEQUENCE [LARGE SCALE GENOMIC DNA]</scope>
    <source>
        <strain evidence="4">V1</strain>
    </source>
</reference>
<dbReference type="SUPFAM" id="SSF55073">
    <property type="entry name" value="Nucleotide cyclase"/>
    <property type="match status" value="1"/>
</dbReference>
<evidence type="ECO:0000256" key="2">
    <source>
        <dbReference type="SAM" id="Phobius"/>
    </source>
</evidence>
<keyword evidence="2" id="KW-0472">Membrane</keyword>
<feature type="transmembrane region" description="Helical" evidence="2">
    <location>
        <begin position="6"/>
        <end position="26"/>
    </location>
</feature>
<feature type="domain" description="GGDEF" evidence="3">
    <location>
        <begin position="326"/>
        <end position="447"/>
    </location>
</feature>
<evidence type="ECO:0000259" key="3">
    <source>
        <dbReference type="PROSITE" id="PS50887"/>
    </source>
</evidence>
<reference evidence="6" key="2">
    <citation type="submission" date="2015-01" db="EMBL/GenBank/DDBJ databases">
        <authorList>
            <person name="Manzoor Shahid"/>
            <person name="Zubair Saima"/>
        </authorList>
    </citation>
    <scope>NUCLEOTIDE SEQUENCE [LARGE SCALE GENOMIC DNA]</scope>
    <source>
        <strain evidence="6">V1</strain>
    </source>
</reference>
<dbReference type="GeneID" id="57753712"/>
<dbReference type="EMBL" id="CP042817">
    <property type="protein sequence ID" value="QEJ98444.1"/>
    <property type="molecule type" value="Genomic_DNA"/>
</dbReference>
<reference evidence="5 7" key="3">
    <citation type="submission" date="2019-08" db="EMBL/GenBank/DDBJ databases">
        <authorList>
            <person name="Kuhnert P."/>
        </authorList>
    </citation>
    <scope>NUCLEOTIDE SEQUENCE [LARGE SCALE GENOMIC DNA]</scope>
    <source>
        <strain evidence="5 7">B36.5</strain>
    </source>
</reference>
<feature type="region of interest" description="Disordered" evidence="1">
    <location>
        <begin position="192"/>
        <end position="219"/>
    </location>
</feature>
<organism evidence="4 6">
    <name type="scientific">Treponema phagedenis</name>
    <dbReference type="NCBI Taxonomy" id="162"/>
    <lineage>
        <taxon>Bacteria</taxon>
        <taxon>Pseudomonadati</taxon>
        <taxon>Spirochaetota</taxon>
        <taxon>Spirochaetia</taxon>
        <taxon>Spirochaetales</taxon>
        <taxon>Treponemataceae</taxon>
        <taxon>Treponema</taxon>
    </lineage>
</organism>
<evidence type="ECO:0000313" key="5">
    <source>
        <dbReference type="EMBL" id="QEJ98444.1"/>
    </source>
</evidence>
<dbReference type="Proteomes" id="UP000042527">
    <property type="component" value="Unassembled WGS sequence"/>
</dbReference>
<dbReference type="AlphaFoldDB" id="A0A0B7GT23"/>
<dbReference type="PROSITE" id="PS50887">
    <property type="entry name" value="GGDEF"/>
    <property type="match status" value="1"/>
</dbReference>
<gene>
    <name evidence="5" type="ORF">FUT82_10850</name>
    <name evidence="4" type="ORF">TPHV1_10340</name>
</gene>
<dbReference type="InterPro" id="IPR029787">
    <property type="entry name" value="Nucleotide_cyclase"/>
</dbReference>
<proteinExistence type="predicted"/>
<sequence length="452" mass="50446">MSKISIRIYAIFVTVVIVFTILWFALSVSSAVQKNTEGARVFFSQTAQRFFSLISPEKPVTQANIEEIKKICEDSGVILALHIASPQSKLFNWAKDGEGFKYNKDNELELSDNPLFVKVFSGQLGENQSSILTFTAAINILPTEFIFARFRAVFFIVLFLALLSAILLSLQYIYLPASTKRVQNKEKEKFSFESAEPAATSTTSQMYSQDSNESTDSYDSSKKEAFSFAKKDSDLTLDSLDNLNLYKDYPENNFFDDQEFSKTNTETAPDQTDSTTVEASAFDEPIEENDQRMELGLFTPITGIGWESYLSERLEAELGRATASDNDLTLMLIKIPGVVQESELAVNISHRLVETFQFRDMIFEFGNDGFAGILQDTSLDEAMPLAENLRADILQIEGLDTEAQVFIGITTRTARLTSAERLLEEASGALQKAEESSGANPIIAFRVSASRY</sequence>
<dbReference type="InterPro" id="IPR000160">
    <property type="entry name" value="GGDEF_dom"/>
</dbReference>
<name>A0A0B7GT23_TREPH</name>
<evidence type="ECO:0000256" key="1">
    <source>
        <dbReference type="SAM" id="MobiDB-lite"/>
    </source>
</evidence>
<dbReference type="OrthoDB" id="358039at2"/>
<dbReference type="Proteomes" id="UP000323594">
    <property type="component" value="Chromosome"/>
</dbReference>
<evidence type="ECO:0000313" key="4">
    <source>
        <dbReference type="EMBL" id="CEM60672.1"/>
    </source>
</evidence>
<keyword evidence="2" id="KW-0812">Transmembrane</keyword>